<proteinExistence type="inferred from homology"/>
<organism evidence="3">
    <name type="scientific">uncultured Thermomicrobiales bacterium</name>
    <dbReference type="NCBI Taxonomy" id="1645740"/>
    <lineage>
        <taxon>Bacteria</taxon>
        <taxon>Pseudomonadati</taxon>
        <taxon>Thermomicrobiota</taxon>
        <taxon>Thermomicrobia</taxon>
        <taxon>Thermomicrobiales</taxon>
        <taxon>environmental samples</taxon>
    </lineage>
</organism>
<keyword evidence="2" id="KW-0560">Oxidoreductase</keyword>
<evidence type="ECO:0008006" key="4">
    <source>
        <dbReference type="Google" id="ProtNLM"/>
    </source>
</evidence>
<dbReference type="PANTHER" id="PTHR24321:SF8">
    <property type="entry name" value="ESTRADIOL 17-BETA-DEHYDROGENASE 8-RELATED"/>
    <property type="match status" value="1"/>
</dbReference>
<dbReference type="Pfam" id="PF13561">
    <property type="entry name" value="adh_short_C2"/>
    <property type="match status" value="1"/>
</dbReference>
<dbReference type="AlphaFoldDB" id="A0A6J4VPJ1"/>
<dbReference type="GO" id="GO:0016491">
    <property type="term" value="F:oxidoreductase activity"/>
    <property type="evidence" value="ECO:0007669"/>
    <property type="project" value="UniProtKB-KW"/>
</dbReference>
<dbReference type="FunFam" id="3.40.50.720:FF:000084">
    <property type="entry name" value="Short-chain dehydrogenase reductase"/>
    <property type="match status" value="1"/>
</dbReference>
<dbReference type="CDD" id="cd05233">
    <property type="entry name" value="SDR_c"/>
    <property type="match status" value="1"/>
</dbReference>
<dbReference type="InterPro" id="IPR036291">
    <property type="entry name" value="NAD(P)-bd_dom_sf"/>
</dbReference>
<evidence type="ECO:0000256" key="1">
    <source>
        <dbReference type="ARBA" id="ARBA00006484"/>
    </source>
</evidence>
<evidence type="ECO:0000256" key="2">
    <source>
        <dbReference type="ARBA" id="ARBA00023002"/>
    </source>
</evidence>
<dbReference type="EMBL" id="CADCWF010000373">
    <property type="protein sequence ID" value="CAA9584860.1"/>
    <property type="molecule type" value="Genomic_DNA"/>
</dbReference>
<dbReference type="PRINTS" id="PR00080">
    <property type="entry name" value="SDRFAMILY"/>
</dbReference>
<protein>
    <recommendedName>
        <fullName evidence="4">3-oxoacyl-[acyl-carrier-protein] reductase</fullName>
    </recommendedName>
</protein>
<dbReference type="PANTHER" id="PTHR24321">
    <property type="entry name" value="DEHYDROGENASES, SHORT CHAIN"/>
    <property type="match status" value="1"/>
</dbReference>
<name>A0A6J4VPJ1_9BACT</name>
<dbReference type="PRINTS" id="PR00081">
    <property type="entry name" value="GDHRDH"/>
</dbReference>
<dbReference type="InterPro" id="IPR002347">
    <property type="entry name" value="SDR_fam"/>
</dbReference>
<dbReference type="Gene3D" id="3.40.50.720">
    <property type="entry name" value="NAD(P)-binding Rossmann-like Domain"/>
    <property type="match status" value="1"/>
</dbReference>
<accession>A0A6J4VPJ1</accession>
<dbReference type="SUPFAM" id="SSF51735">
    <property type="entry name" value="NAD(P)-binding Rossmann-fold domains"/>
    <property type="match status" value="1"/>
</dbReference>
<reference evidence="3" key="1">
    <citation type="submission" date="2020-02" db="EMBL/GenBank/DDBJ databases">
        <authorList>
            <person name="Meier V. D."/>
        </authorList>
    </citation>
    <scope>NUCLEOTIDE SEQUENCE</scope>
    <source>
        <strain evidence="3">AVDCRST_MAG59</strain>
    </source>
</reference>
<sequence length="219" mass="22722">MAGNKGSSSPAVRCCLLVAEAGGEARFVGADVTRDDEVASMVAAAVDAYGQLDFTHNNAGIEGRLGPLVELEEAEWERVLAVNPTGVWRCLKHELEQMAVQGVGAIVNTASVAGLTGFAVAPAYCASRHGVVGLTKAAALAHASRGIRVNAVCPDFVETAMAERIFGQAPGGKERTIERPPIGRFGRPEEVAAAVVWLCSDAASFVTGTVLTVDGDFLA</sequence>
<comment type="similarity">
    <text evidence="1">Belongs to the short-chain dehydrogenases/reductases (SDR) family.</text>
</comment>
<gene>
    <name evidence="3" type="ORF">AVDCRST_MAG59-5333</name>
</gene>
<evidence type="ECO:0000313" key="3">
    <source>
        <dbReference type="EMBL" id="CAA9584860.1"/>
    </source>
</evidence>